<evidence type="ECO:0000259" key="11">
    <source>
        <dbReference type="Pfam" id="PF00133"/>
    </source>
</evidence>
<dbReference type="PANTHER" id="PTHR42780">
    <property type="entry name" value="SOLEUCYL-TRNA SYNTHETASE"/>
    <property type="match status" value="1"/>
</dbReference>
<dbReference type="InterPro" id="IPR009080">
    <property type="entry name" value="tRNAsynth_Ia_anticodon-bd"/>
</dbReference>
<evidence type="ECO:0000256" key="9">
    <source>
        <dbReference type="ARBA" id="ARBA00048359"/>
    </source>
</evidence>
<keyword evidence="7 10" id="KW-0030">Aminoacyl-tRNA synthetase</keyword>
<dbReference type="Pfam" id="PF19302">
    <property type="entry name" value="DUF5915"/>
    <property type="match status" value="1"/>
</dbReference>
<comment type="caution">
    <text evidence="13">The sequence shown here is derived from an EMBL/GenBank/DDBJ whole genome shotgun (WGS) entry which is preliminary data.</text>
</comment>
<dbReference type="OrthoDB" id="1706657at2759"/>
<gene>
    <name evidence="13" type="ORF">C361_00240</name>
</gene>
<dbReference type="InterPro" id="IPR002300">
    <property type="entry name" value="aa-tRNA-synth_Ia"/>
</dbReference>
<dbReference type="InterPro" id="IPR033709">
    <property type="entry name" value="Anticodon_Ile_ABEc"/>
</dbReference>
<dbReference type="SUPFAM" id="SSF52374">
    <property type="entry name" value="Nucleotidylyl transferase"/>
    <property type="match status" value="1"/>
</dbReference>
<dbReference type="CDD" id="cd07961">
    <property type="entry name" value="Anticodon_Ia_Ile_ABEc"/>
    <property type="match status" value="1"/>
</dbReference>
<dbReference type="GO" id="GO:0002161">
    <property type="term" value="F:aminoacyl-tRNA deacylase activity"/>
    <property type="evidence" value="ECO:0007669"/>
    <property type="project" value="InterPro"/>
</dbReference>
<dbReference type="InterPro" id="IPR001412">
    <property type="entry name" value="aa-tRNA-synth_I_CS"/>
</dbReference>
<dbReference type="Gene3D" id="3.40.50.620">
    <property type="entry name" value="HUPs"/>
    <property type="match status" value="2"/>
</dbReference>
<accession>A0A854QR70</accession>
<dbReference type="SUPFAM" id="SSF50677">
    <property type="entry name" value="ValRS/IleRS/LeuRS editing domain"/>
    <property type="match status" value="1"/>
</dbReference>
<comment type="catalytic activity">
    <reaction evidence="9">
        <text>tRNA(Ile) + L-isoleucine + ATP = L-isoleucyl-tRNA(Ile) + AMP + diphosphate</text>
        <dbReference type="Rhea" id="RHEA:11060"/>
        <dbReference type="Rhea" id="RHEA-COMP:9666"/>
        <dbReference type="Rhea" id="RHEA-COMP:9695"/>
        <dbReference type="ChEBI" id="CHEBI:30616"/>
        <dbReference type="ChEBI" id="CHEBI:33019"/>
        <dbReference type="ChEBI" id="CHEBI:58045"/>
        <dbReference type="ChEBI" id="CHEBI:78442"/>
        <dbReference type="ChEBI" id="CHEBI:78528"/>
        <dbReference type="ChEBI" id="CHEBI:456215"/>
        <dbReference type="EC" id="6.1.1.5"/>
    </reaction>
</comment>
<evidence type="ECO:0000256" key="5">
    <source>
        <dbReference type="ARBA" id="ARBA00022840"/>
    </source>
</evidence>
<dbReference type="SUPFAM" id="SSF47323">
    <property type="entry name" value="Anticodon-binding domain of a subclass of class I aminoacyl-tRNA synthetases"/>
    <property type="match status" value="1"/>
</dbReference>
<dbReference type="EC" id="6.1.1.5" evidence="2"/>
<feature type="domain" description="Aminoacyl-tRNA synthetase class Ia" evidence="11">
    <location>
        <begin position="21"/>
        <end position="653"/>
    </location>
</feature>
<dbReference type="GO" id="GO:0005524">
    <property type="term" value="F:ATP binding"/>
    <property type="evidence" value="ECO:0007669"/>
    <property type="project" value="UniProtKB-KW"/>
</dbReference>
<evidence type="ECO:0000313" key="13">
    <source>
        <dbReference type="EMBL" id="OXG30147.1"/>
    </source>
</evidence>
<organism evidence="13 14">
    <name type="scientific">Cryptococcus neoformans Tu259-1</name>
    <dbReference type="NCBI Taxonomy" id="1230072"/>
    <lineage>
        <taxon>Eukaryota</taxon>
        <taxon>Fungi</taxon>
        <taxon>Dikarya</taxon>
        <taxon>Basidiomycota</taxon>
        <taxon>Agaricomycotina</taxon>
        <taxon>Tremellomycetes</taxon>
        <taxon>Tremellales</taxon>
        <taxon>Cryptococcaceae</taxon>
        <taxon>Cryptococcus</taxon>
        <taxon>Cryptococcus neoformans species complex</taxon>
    </lineage>
</organism>
<dbReference type="GO" id="GO:0006428">
    <property type="term" value="P:isoleucyl-tRNA aminoacylation"/>
    <property type="evidence" value="ECO:0007669"/>
    <property type="project" value="InterPro"/>
</dbReference>
<dbReference type="InterPro" id="IPR002301">
    <property type="entry name" value="Ile-tRNA-ligase"/>
</dbReference>
<evidence type="ECO:0000313" key="14">
    <source>
        <dbReference type="Proteomes" id="UP000199727"/>
    </source>
</evidence>
<dbReference type="PRINTS" id="PR00984">
    <property type="entry name" value="TRNASYNTHILE"/>
</dbReference>
<dbReference type="CDD" id="cd00818">
    <property type="entry name" value="IleRS_core"/>
    <property type="match status" value="1"/>
</dbReference>
<dbReference type="FunFam" id="1.10.730.10:FF:000050">
    <property type="entry name" value="Isoleucine-tRNA ligase, putative"/>
    <property type="match status" value="1"/>
</dbReference>
<dbReference type="PANTHER" id="PTHR42780:SF1">
    <property type="entry name" value="ISOLEUCINE--TRNA LIGASE, CYTOPLASMIC"/>
    <property type="match status" value="1"/>
</dbReference>
<keyword evidence="5 10" id="KW-0067">ATP-binding</keyword>
<dbReference type="NCBIfam" id="TIGR00392">
    <property type="entry name" value="ileS"/>
    <property type="match status" value="1"/>
</dbReference>
<dbReference type="Pfam" id="PF08264">
    <property type="entry name" value="Anticodon_1"/>
    <property type="match status" value="1"/>
</dbReference>
<evidence type="ECO:0000256" key="4">
    <source>
        <dbReference type="ARBA" id="ARBA00022741"/>
    </source>
</evidence>
<dbReference type="InterPro" id="IPR013155">
    <property type="entry name" value="M/V/L/I-tRNA-synth_anticd-bd"/>
</dbReference>
<sequence length="1094" mass="125148">MSFRTHDPSKPIHIPTTEDEVLQYWRDIDAFKTSQKLSEGKPEYSFFDGPPFATGKPHYGHLLAGTIKDIVTRHAHSTGHHVERRFGWDTHGLPVEHEIDKTLNIKGKEDVMAMGIDKYNAACRDIVMRYSNEWKSTVERMGRWIDFETGYKTLDPTFMESVWWVFGQLWKKDQVYRGLKVMPYSTGCTTPLSNFEAGEDYRMTSDPAITVSFPLADDPTTSVLAWTTTPYTLPSNLALCVNPEFTYIKIHDFERDQNFILLESLLGTVYKEYQGGKKPDPKKEPKFKKVGTFLGKDMVGWRYVPMFDYFTEQYEDRAFRIIADTYVTDSDGTGIVHQAPAFGEDDHRICVANEIVRDDEIPPCPIDESGRFTSEVPEHQGKHVKEADSSLIKDLQKKGRLITRSDIMHSYPFCWRSGTPLIYRAIPSWFVRVANISDKLVKNNEKTRWVPGAIGEGRFGGWLRNARDWNISRNRYWGTPIPLWVSEDYEEIVCVSSIAELEELSGQKGISDLHRESIDGITIPSKQGKGVLRRIEEVFDCWFESGSMPYAQSHYPFENVERFQKSYPADFISEGIDQTRGWFYTLLVLGTHLFETAPWKNLIVTGLVLAADGKKMSKKLKNYPDPMEVVNKYGADCVRLFLVNSPVVRADNLRFREEGVREILTNVILKWINSLNFYLGQVELFEQTTGDKFVYDHDAKKSTNVMDRWILATCQTLIQHVETEMAAYRLYTVIPKLLDLISDLTNWYIRFNRTRLKGSGGIEDTRAALNTLYEALLTLCLTMSSFTPFTCETVYQALRPTSPAPEDPAQDVRSVHFLPFPKIRAEYFDPTIERQVQRMRAVIDLGRLIRDRKTLKVKMPLKELVIFHHDQEYLDDVRSLESYIAAELNVVNIVYTSDESAVGIKYRATADWPSLGKKLRKDIGKVRSHLPKMSTDECKAFVAEGKIVVNGVELVAGDLVVTRFAEVPTGEVKYDTASDNDVIILLDIRRHPELENMSLLRSLTSRVNKLRKEAGLKPSDKVDIFYEYDAGEEDAIRPAISGNEEYLNKQIGGVPVELSQKGEDKEVLKREVRMKEAEGLGQGERFVLSLALRA</sequence>
<evidence type="ECO:0000256" key="6">
    <source>
        <dbReference type="ARBA" id="ARBA00022917"/>
    </source>
</evidence>
<evidence type="ECO:0000256" key="7">
    <source>
        <dbReference type="ARBA" id="ARBA00023146"/>
    </source>
</evidence>
<evidence type="ECO:0000256" key="2">
    <source>
        <dbReference type="ARBA" id="ARBA00013165"/>
    </source>
</evidence>
<evidence type="ECO:0000256" key="10">
    <source>
        <dbReference type="RuleBase" id="RU363035"/>
    </source>
</evidence>
<proteinExistence type="inferred from homology"/>
<evidence type="ECO:0000259" key="12">
    <source>
        <dbReference type="Pfam" id="PF08264"/>
    </source>
</evidence>
<dbReference type="Gene3D" id="1.10.730.10">
    <property type="entry name" value="Isoleucyl-tRNA Synthetase, Domain 1"/>
    <property type="match status" value="1"/>
</dbReference>
<feature type="domain" description="Methionyl/Valyl/Leucyl/Isoleucyl-tRNA synthetase anticodon-binding" evidence="12">
    <location>
        <begin position="707"/>
        <end position="863"/>
    </location>
</feature>
<comment type="similarity">
    <text evidence="1 10">Belongs to the class-I aminoacyl-tRNA synthetase family.</text>
</comment>
<evidence type="ECO:0000256" key="1">
    <source>
        <dbReference type="ARBA" id="ARBA00005594"/>
    </source>
</evidence>
<name>A0A854QR70_CRYNE</name>
<dbReference type="InterPro" id="IPR023586">
    <property type="entry name" value="Ile-tRNA-ligase_type2"/>
</dbReference>
<evidence type="ECO:0000256" key="3">
    <source>
        <dbReference type="ARBA" id="ARBA00022598"/>
    </source>
</evidence>
<dbReference type="FunFam" id="3.40.50.620:FF:000023">
    <property type="entry name" value="Isoleucyl-tRNA synthetase,cytoplasmic"/>
    <property type="match status" value="1"/>
</dbReference>
<dbReference type="InterPro" id="IPR014729">
    <property type="entry name" value="Rossmann-like_a/b/a_fold"/>
</dbReference>
<dbReference type="GO" id="GO:0004822">
    <property type="term" value="F:isoleucine-tRNA ligase activity"/>
    <property type="evidence" value="ECO:0007669"/>
    <property type="project" value="UniProtKB-EC"/>
</dbReference>
<dbReference type="GO" id="GO:0000049">
    <property type="term" value="F:tRNA binding"/>
    <property type="evidence" value="ECO:0007669"/>
    <property type="project" value="InterPro"/>
</dbReference>
<evidence type="ECO:0000256" key="8">
    <source>
        <dbReference type="ARBA" id="ARBA00032665"/>
    </source>
</evidence>
<dbReference type="Pfam" id="PF00133">
    <property type="entry name" value="tRNA-synt_1"/>
    <property type="match status" value="1"/>
</dbReference>
<keyword evidence="3 10" id="KW-0436">Ligase</keyword>
<dbReference type="EMBL" id="AMKT01000006">
    <property type="protein sequence ID" value="OXG30147.1"/>
    <property type="molecule type" value="Genomic_DNA"/>
</dbReference>
<dbReference type="PROSITE" id="PS00178">
    <property type="entry name" value="AA_TRNA_LIGASE_I"/>
    <property type="match status" value="1"/>
</dbReference>
<dbReference type="Proteomes" id="UP000199727">
    <property type="component" value="Unassembled WGS sequence"/>
</dbReference>
<reference evidence="13 14" key="1">
    <citation type="submission" date="2017-06" db="EMBL/GenBank/DDBJ databases">
        <title>Global population genomics of the pathogenic fungus Cryptococcus neoformans var. grubii.</title>
        <authorList>
            <person name="Cuomo C."/>
            <person name="Litvintseva A."/>
            <person name="Chen Y."/>
            <person name="Young S."/>
            <person name="Zeng Q."/>
            <person name="Chapman S."/>
            <person name="Gujja S."/>
            <person name="Saif S."/>
            <person name="Birren B."/>
        </authorList>
    </citation>
    <scope>NUCLEOTIDE SEQUENCE [LARGE SCALE GENOMIC DNA]</scope>
    <source>
        <strain evidence="13 14">Tu259-1</strain>
    </source>
</reference>
<dbReference type="InterPro" id="IPR009008">
    <property type="entry name" value="Val/Leu/Ile-tRNA-synth_edit"/>
</dbReference>
<dbReference type="AlphaFoldDB" id="A0A854QR70"/>
<keyword evidence="6 10" id="KW-0648">Protein biosynthesis</keyword>
<dbReference type="FunFam" id="3.40.50.620:FF:000176">
    <property type="entry name" value="Isoleucine-tRNA ligase, putative"/>
    <property type="match status" value="1"/>
</dbReference>
<keyword evidence="4 10" id="KW-0547">Nucleotide-binding</keyword>
<protein>
    <recommendedName>
        <fullName evidence="2">isoleucine--tRNA ligase</fullName>
        <ecNumber evidence="2">6.1.1.5</ecNumber>
    </recommendedName>
    <alternativeName>
        <fullName evidence="8">Isoleucyl-tRNA synthetase</fullName>
    </alternativeName>
</protein>